<evidence type="ECO:0000256" key="3">
    <source>
        <dbReference type="ARBA" id="ARBA00022692"/>
    </source>
</evidence>
<organism evidence="7 8">
    <name type="scientific">Loxostege sticticalis</name>
    <name type="common">Beet webworm moth</name>
    <dbReference type="NCBI Taxonomy" id="481309"/>
    <lineage>
        <taxon>Eukaryota</taxon>
        <taxon>Metazoa</taxon>
        <taxon>Ecdysozoa</taxon>
        <taxon>Arthropoda</taxon>
        <taxon>Hexapoda</taxon>
        <taxon>Insecta</taxon>
        <taxon>Pterygota</taxon>
        <taxon>Neoptera</taxon>
        <taxon>Endopterygota</taxon>
        <taxon>Lepidoptera</taxon>
        <taxon>Glossata</taxon>
        <taxon>Ditrysia</taxon>
        <taxon>Pyraloidea</taxon>
        <taxon>Crambidae</taxon>
        <taxon>Pyraustinae</taxon>
        <taxon>Loxostege</taxon>
    </lineage>
</organism>
<comment type="caution">
    <text evidence="7">The sequence shown here is derived from an EMBL/GenBank/DDBJ whole genome shotgun (WGS) entry which is preliminary data.</text>
</comment>
<evidence type="ECO:0000256" key="4">
    <source>
        <dbReference type="ARBA" id="ARBA00022989"/>
    </source>
</evidence>
<keyword evidence="3 6" id="KW-0812">Transmembrane</keyword>
<dbReference type="InterPro" id="IPR018499">
    <property type="entry name" value="Tetraspanin/Peripherin"/>
</dbReference>
<accession>A0ABR3HRC3</accession>
<dbReference type="PIRSF" id="PIRSF002419">
    <property type="entry name" value="Tetraspanin"/>
    <property type="match status" value="1"/>
</dbReference>
<evidence type="ECO:0000256" key="5">
    <source>
        <dbReference type="ARBA" id="ARBA00023136"/>
    </source>
</evidence>
<feature type="transmembrane region" description="Helical" evidence="6">
    <location>
        <begin position="78"/>
        <end position="101"/>
    </location>
</feature>
<evidence type="ECO:0000256" key="6">
    <source>
        <dbReference type="RuleBase" id="RU361218"/>
    </source>
</evidence>
<evidence type="ECO:0000313" key="7">
    <source>
        <dbReference type="EMBL" id="KAL0879098.1"/>
    </source>
</evidence>
<dbReference type="CDD" id="cd03127">
    <property type="entry name" value="tetraspanin_LEL"/>
    <property type="match status" value="1"/>
</dbReference>
<dbReference type="InterPro" id="IPR000301">
    <property type="entry name" value="Tetraspanin_animals"/>
</dbReference>
<name>A0ABR3HRC3_LOXSC</name>
<reference evidence="7 8" key="1">
    <citation type="submission" date="2024-06" db="EMBL/GenBank/DDBJ databases">
        <title>A chromosome-level genome assembly of beet webworm, Loxostege sticticalis.</title>
        <authorList>
            <person name="Zhang Y."/>
        </authorList>
    </citation>
    <scope>NUCLEOTIDE SEQUENCE [LARGE SCALE GENOMIC DNA]</scope>
    <source>
        <strain evidence="7">AQ026</strain>
        <tissue evidence="7">Whole body</tissue>
    </source>
</reference>
<dbReference type="Gene3D" id="1.10.1450.10">
    <property type="entry name" value="Tetraspanin"/>
    <property type="match status" value="1"/>
</dbReference>
<keyword evidence="8" id="KW-1185">Reference proteome</keyword>
<evidence type="ECO:0000256" key="1">
    <source>
        <dbReference type="ARBA" id="ARBA00004141"/>
    </source>
</evidence>
<comment type="subcellular location">
    <subcellularLocation>
        <location evidence="1 6">Membrane</location>
        <topology evidence="1 6">Multi-pass membrane protein</topology>
    </subcellularLocation>
</comment>
<sequence>MSCCAEYIVKYILFAVNLVFTLGGLVLLILGIIVQVQSSDLSVINGLAPISSIVVGSIIFVIAFFGCCGAIRENRCFLITYAVFMVLLMIVKIIIGVVIFIDKNSMLEELRTELTNTFENNRTDFLEIQSSFQCCGTNGPNDFLPGALPGSCCPEPPCNTNNAFDGCYEVLNDFFNTFWIVIGVMAFIIAAIELVAALFGFCLSNHVSNKNSVQVVNSS</sequence>
<dbReference type="Proteomes" id="UP001549920">
    <property type="component" value="Unassembled WGS sequence"/>
</dbReference>
<evidence type="ECO:0000256" key="2">
    <source>
        <dbReference type="ARBA" id="ARBA00006840"/>
    </source>
</evidence>
<dbReference type="EMBL" id="JBEUOH010000015">
    <property type="protein sequence ID" value="KAL0879098.1"/>
    <property type="molecule type" value="Genomic_DNA"/>
</dbReference>
<protein>
    <recommendedName>
        <fullName evidence="6">Tetraspanin</fullName>
    </recommendedName>
</protein>
<gene>
    <name evidence="7" type="ORF">ABMA27_004055</name>
</gene>
<proteinExistence type="inferred from homology"/>
<feature type="transmembrane region" description="Helical" evidence="6">
    <location>
        <begin position="12"/>
        <end position="34"/>
    </location>
</feature>
<comment type="similarity">
    <text evidence="2 6">Belongs to the tetraspanin (TM4SF) family.</text>
</comment>
<dbReference type="PRINTS" id="PR00259">
    <property type="entry name" value="TMFOUR"/>
</dbReference>
<feature type="transmembrane region" description="Helical" evidence="6">
    <location>
        <begin position="178"/>
        <end position="203"/>
    </location>
</feature>
<dbReference type="Pfam" id="PF00335">
    <property type="entry name" value="Tetraspanin"/>
    <property type="match status" value="1"/>
</dbReference>
<dbReference type="InterPro" id="IPR008952">
    <property type="entry name" value="Tetraspanin_EC2_sf"/>
</dbReference>
<evidence type="ECO:0000313" key="8">
    <source>
        <dbReference type="Proteomes" id="UP001549920"/>
    </source>
</evidence>
<feature type="transmembrane region" description="Helical" evidence="6">
    <location>
        <begin position="46"/>
        <end position="71"/>
    </location>
</feature>
<keyword evidence="4 6" id="KW-1133">Transmembrane helix</keyword>
<dbReference type="SUPFAM" id="SSF48652">
    <property type="entry name" value="Tetraspanin"/>
    <property type="match status" value="1"/>
</dbReference>
<keyword evidence="5 6" id="KW-0472">Membrane</keyword>
<dbReference type="PANTHER" id="PTHR19282">
    <property type="entry name" value="TETRASPANIN"/>
    <property type="match status" value="1"/>
</dbReference>
<dbReference type="PANTHER" id="PTHR19282:SF456">
    <property type="entry name" value="CD63 MOLECULE"/>
    <property type="match status" value="1"/>
</dbReference>